<keyword evidence="2" id="KW-0677">Repeat</keyword>
<dbReference type="PANTHER" id="PTHR46674">
    <property type="entry name" value="INACTIVE PEPTIDYL-PROLYL CIS-TRANS ISOMERASE FKBP6"/>
    <property type="match status" value="1"/>
</dbReference>
<evidence type="ECO:0000256" key="4">
    <source>
        <dbReference type="PROSITE-ProRule" id="PRU00277"/>
    </source>
</evidence>
<dbReference type="Pfam" id="PF00254">
    <property type="entry name" value="FKBP_C"/>
    <property type="match status" value="1"/>
</dbReference>
<dbReference type="InterPro" id="IPR019734">
    <property type="entry name" value="TPR_rpt"/>
</dbReference>
<keyword evidence="4" id="KW-0413">Isomerase</keyword>
<feature type="domain" description="PPIase FKBP-type" evidence="7">
    <location>
        <begin position="53"/>
        <end position="137"/>
    </location>
</feature>
<dbReference type="GO" id="GO:0051879">
    <property type="term" value="F:Hsp90 protein binding"/>
    <property type="evidence" value="ECO:0007669"/>
    <property type="project" value="TreeGrafter"/>
</dbReference>
<dbReference type="SUPFAM" id="SSF48452">
    <property type="entry name" value="TPR-like"/>
    <property type="match status" value="1"/>
</dbReference>
<evidence type="ECO:0000256" key="2">
    <source>
        <dbReference type="ARBA" id="ARBA00022737"/>
    </source>
</evidence>
<dbReference type="SUPFAM" id="SSF54534">
    <property type="entry name" value="FKBP-like"/>
    <property type="match status" value="1"/>
</dbReference>
<evidence type="ECO:0000256" key="6">
    <source>
        <dbReference type="SAM" id="Phobius"/>
    </source>
</evidence>
<evidence type="ECO:0000313" key="9">
    <source>
        <dbReference type="Proteomes" id="UP001148018"/>
    </source>
</evidence>
<comment type="catalytic activity">
    <reaction evidence="4">
        <text>[protein]-peptidylproline (omega=180) = [protein]-peptidylproline (omega=0)</text>
        <dbReference type="Rhea" id="RHEA:16237"/>
        <dbReference type="Rhea" id="RHEA-COMP:10747"/>
        <dbReference type="Rhea" id="RHEA-COMP:10748"/>
        <dbReference type="ChEBI" id="CHEBI:83833"/>
        <dbReference type="ChEBI" id="CHEBI:83834"/>
        <dbReference type="EC" id="5.2.1.8"/>
    </reaction>
</comment>
<gene>
    <name evidence="8" type="ORF">NHX12_026249</name>
</gene>
<keyword evidence="6" id="KW-1133">Transmembrane helix</keyword>
<keyword evidence="3 5" id="KW-0802">TPR repeat</keyword>
<evidence type="ECO:0000256" key="5">
    <source>
        <dbReference type="PROSITE-ProRule" id="PRU00339"/>
    </source>
</evidence>
<accession>A0A9Q0IQK6</accession>
<dbReference type="OrthoDB" id="8116123at2759"/>
<dbReference type="InterPro" id="IPR001179">
    <property type="entry name" value="PPIase_FKBP_dom"/>
</dbReference>
<dbReference type="GO" id="GO:0003755">
    <property type="term" value="F:peptidyl-prolyl cis-trans isomerase activity"/>
    <property type="evidence" value="ECO:0007669"/>
    <property type="project" value="UniProtKB-KW"/>
</dbReference>
<dbReference type="InterPro" id="IPR042282">
    <property type="entry name" value="FKBP6/shu"/>
</dbReference>
<dbReference type="PROSITE" id="PS50059">
    <property type="entry name" value="FKBP_PPIASE"/>
    <property type="match status" value="1"/>
</dbReference>
<reference evidence="8" key="1">
    <citation type="submission" date="2022-07" db="EMBL/GenBank/DDBJ databases">
        <title>Chromosome-level genome of Muraenolepis orangiensis.</title>
        <authorList>
            <person name="Kim J."/>
        </authorList>
    </citation>
    <scope>NUCLEOTIDE SEQUENCE</scope>
    <source>
        <strain evidence="8">KU_S4_2022</strain>
        <tissue evidence="8">Muscle</tissue>
    </source>
</reference>
<dbReference type="GO" id="GO:0034587">
    <property type="term" value="P:piRNA processing"/>
    <property type="evidence" value="ECO:0007669"/>
    <property type="project" value="TreeGrafter"/>
</dbReference>
<protein>
    <recommendedName>
        <fullName evidence="4">peptidylprolyl isomerase</fullName>
        <ecNumber evidence="4">5.2.1.8</ecNumber>
    </recommendedName>
</protein>
<evidence type="ECO:0000256" key="3">
    <source>
        <dbReference type="ARBA" id="ARBA00022803"/>
    </source>
</evidence>
<dbReference type="AlphaFoldDB" id="A0A9Q0IQK6"/>
<keyword evidence="9" id="KW-1185">Reference proteome</keyword>
<comment type="caution">
    <text evidence="8">The sequence shown here is derived from an EMBL/GenBank/DDBJ whole genome shotgun (WGS) entry which is preliminary data.</text>
</comment>
<comment type="similarity">
    <text evidence="1">Belongs to the FKBP6 family.</text>
</comment>
<feature type="transmembrane region" description="Helical" evidence="6">
    <location>
        <begin position="20"/>
        <end position="53"/>
    </location>
</feature>
<dbReference type="Proteomes" id="UP001148018">
    <property type="component" value="Unassembled WGS sequence"/>
</dbReference>
<dbReference type="PANTHER" id="PTHR46674:SF1">
    <property type="entry name" value="INACTIVE PEPTIDYL-PROLYL CIS-TRANS ISOMERASE FKBP6"/>
    <property type="match status" value="1"/>
</dbReference>
<feature type="repeat" description="TPR" evidence="5">
    <location>
        <begin position="214"/>
        <end position="247"/>
    </location>
</feature>
<organism evidence="8 9">
    <name type="scientific">Muraenolepis orangiensis</name>
    <name type="common">Patagonian moray cod</name>
    <dbReference type="NCBI Taxonomy" id="630683"/>
    <lineage>
        <taxon>Eukaryota</taxon>
        <taxon>Metazoa</taxon>
        <taxon>Chordata</taxon>
        <taxon>Craniata</taxon>
        <taxon>Vertebrata</taxon>
        <taxon>Euteleostomi</taxon>
        <taxon>Actinopterygii</taxon>
        <taxon>Neopterygii</taxon>
        <taxon>Teleostei</taxon>
        <taxon>Neoteleostei</taxon>
        <taxon>Acanthomorphata</taxon>
        <taxon>Zeiogadaria</taxon>
        <taxon>Gadariae</taxon>
        <taxon>Gadiformes</taxon>
        <taxon>Muraenolepidoidei</taxon>
        <taxon>Muraenolepididae</taxon>
        <taxon>Muraenolepis</taxon>
    </lineage>
</organism>
<dbReference type="GO" id="GO:0005737">
    <property type="term" value="C:cytoplasm"/>
    <property type="evidence" value="ECO:0007669"/>
    <property type="project" value="TreeGrafter"/>
</dbReference>
<dbReference type="InterPro" id="IPR011990">
    <property type="entry name" value="TPR-like_helical_dom_sf"/>
</dbReference>
<evidence type="ECO:0000313" key="8">
    <source>
        <dbReference type="EMBL" id="KAJ3606730.1"/>
    </source>
</evidence>
<keyword evidence="6" id="KW-0812">Transmembrane</keyword>
<proteinExistence type="inferred from homology"/>
<dbReference type="EMBL" id="JANIIK010000042">
    <property type="protein sequence ID" value="KAJ3606730.1"/>
    <property type="molecule type" value="Genomic_DNA"/>
</dbReference>
<dbReference type="EC" id="5.2.1.8" evidence="4"/>
<evidence type="ECO:0000259" key="7">
    <source>
        <dbReference type="PROSITE" id="PS50059"/>
    </source>
</evidence>
<name>A0A9Q0IQK6_9TELE</name>
<keyword evidence="6" id="KW-0472">Membrane</keyword>
<dbReference type="Gene3D" id="3.10.50.40">
    <property type="match status" value="1"/>
</dbReference>
<evidence type="ECO:0000256" key="1">
    <source>
        <dbReference type="ARBA" id="ARBA00009648"/>
    </source>
</evidence>
<dbReference type="Gene3D" id="1.25.40.10">
    <property type="entry name" value="Tetratricopeptide repeat domain"/>
    <property type="match status" value="1"/>
</dbReference>
<dbReference type="PROSITE" id="PS50005">
    <property type="entry name" value="TPR"/>
    <property type="match status" value="1"/>
</dbReference>
<keyword evidence="4" id="KW-0697">Rotamase</keyword>
<sequence>MEVTYVLAGLVFAWIVEEWVWDYAITVTLVHIILTTAGSGLVMMIFGGQLLAYRLFRMHYSAFLEYAEQPYETTSHRKYPRMMKLGKGLELGLMTMKKGESSRFLLQPQYAYGEMGCFPLIPPASTILFEVQVFDFLDMAQAHHFFTLEPDERNAFPLSVLASVADTLRYYANYCFRQGHFDNAKWRYKKLRLESPQKALQYANRALAIDPQSTKALFRCGQAYMDLHEYEQAQRVLIMAQAKKPDDCQINGLLLKVAM</sequence>
<dbReference type="Pfam" id="PF14559">
    <property type="entry name" value="TPR_19"/>
    <property type="match status" value="1"/>
</dbReference>
<dbReference type="InterPro" id="IPR046357">
    <property type="entry name" value="PPIase_dom_sf"/>
</dbReference>
<dbReference type="GO" id="GO:0007283">
    <property type="term" value="P:spermatogenesis"/>
    <property type="evidence" value="ECO:0007669"/>
    <property type="project" value="TreeGrafter"/>
</dbReference>